<dbReference type="InterPro" id="IPR023170">
    <property type="entry name" value="HhH_base_excis_C"/>
</dbReference>
<dbReference type="OrthoDB" id="5607at2759"/>
<feature type="domain" description="HhH-GPD" evidence="2">
    <location>
        <begin position="193"/>
        <end position="401"/>
    </location>
</feature>
<feature type="region of interest" description="Disordered" evidence="1">
    <location>
        <begin position="104"/>
        <end position="146"/>
    </location>
</feature>
<evidence type="ECO:0000313" key="4">
    <source>
        <dbReference type="Proteomes" id="UP000094569"/>
    </source>
</evidence>
<keyword evidence="4" id="KW-1185">Reference proteome</keyword>
<dbReference type="STRING" id="573508.A0A1E3BH58"/>
<feature type="compositionally biased region" description="Polar residues" evidence="1">
    <location>
        <begin position="104"/>
        <end position="129"/>
    </location>
</feature>
<evidence type="ECO:0000256" key="1">
    <source>
        <dbReference type="SAM" id="MobiDB-lite"/>
    </source>
</evidence>
<evidence type="ECO:0000313" key="3">
    <source>
        <dbReference type="EMBL" id="ODM20300.1"/>
    </source>
</evidence>
<dbReference type="PANTHER" id="PTHR47203">
    <property type="match status" value="1"/>
</dbReference>
<proteinExistence type="predicted"/>
<name>A0A1E3BH58_ASPCR</name>
<evidence type="ECO:0000259" key="2">
    <source>
        <dbReference type="SMART" id="SM00478"/>
    </source>
</evidence>
<reference evidence="3 4" key="1">
    <citation type="journal article" date="2016" name="BMC Genomics">
        <title>Comparative genomic and transcriptomic analyses of the Fuzhuan brick tea-fermentation fungus Aspergillus cristatus.</title>
        <authorList>
            <person name="Ge Y."/>
            <person name="Wang Y."/>
            <person name="Liu Y."/>
            <person name="Tan Y."/>
            <person name="Ren X."/>
            <person name="Zhang X."/>
            <person name="Hyde K.D."/>
            <person name="Liu Y."/>
            <person name="Liu Z."/>
        </authorList>
    </citation>
    <scope>NUCLEOTIDE SEQUENCE [LARGE SCALE GENOMIC DNA]</scope>
    <source>
        <strain evidence="3 4">GZAAS20.1005</strain>
    </source>
</reference>
<protein>
    <recommendedName>
        <fullName evidence="2">HhH-GPD domain-containing protein</fullName>
    </recommendedName>
</protein>
<dbReference type="GO" id="GO:0000702">
    <property type="term" value="F:oxidized base lesion DNA N-glycosylase activity"/>
    <property type="evidence" value="ECO:0007669"/>
    <property type="project" value="UniProtKB-ARBA"/>
</dbReference>
<dbReference type="SUPFAM" id="SSF48150">
    <property type="entry name" value="DNA-glycosylase"/>
    <property type="match status" value="1"/>
</dbReference>
<dbReference type="CDD" id="cd00056">
    <property type="entry name" value="ENDO3c"/>
    <property type="match status" value="1"/>
</dbReference>
<dbReference type="Proteomes" id="UP000094569">
    <property type="component" value="Unassembled WGS sequence"/>
</dbReference>
<dbReference type="EMBL" id="JXNT01000003">
    <property type="protein sequence ID" value="ODM20300.1"/>
    <property type="molecule type" value="Genomic_DNA"/>
</dbReference>
<feature type="compositionally biased region" description="Basic and acidic residues" evidence="1">
    <location>
        <begin position="36"/>
        <end position="48"/>
    </location>
</feature>
<organism evidence="3 4">
    <name type="scientific">Aspergillus cristatus</name>
    <name type="common">Chinese Fuzhuan brick tea-fermentation fungus</name>
    <name type="synonym">Eurotium cristatum</name>
    <dbReference type="NCBI Taxonomy" id="573508"/>
    <lineage>
        <taxon>Eukaryota</taxon>
        <taxon>Fungi</taxon>
        <taxon>Dikarya</taxon>
        <taxon>Ascomycota</taxon>
        <taxon>Pezizomycotina</taxon>
        <taxon>Eurotiomycetes</taxon>
        <taxon>Eurotiomycetidae</taxon>
        <taxon>Eurotiales</taxon>
        <taxon>Aspergillaceae</taxon>
        <taxon>Aspergillus</taxon>
        <taxon>Aspergillus subgen. Aspergillus</taxon>
    </lineage>
</organism>
<dbReference type="Gene3D" id="1.10.340.30">
    <property type="entry name" value="Hypothetical protein, domain 2"/>
    <property type="match status" value="1"/>
</dbReference>
<sequence length="434" mass="47474">MARITRSAAQAALLAAKNDPQLLPDVPKPNGTETPTETKRSRSRKIDSSEPSAKKQKTTSNQKPETNDLPHNLAPLPTPLTSKSNTPDIKREQLTDLATSLQSTVDKTTQTLPIQEQQQPKNQKKTTYGLSPGLTPFPSYPRPTPSECEEVNRLLTSVHGEITPPTTIPEPSLTVTGCGEVPSVLDALIRTLLSGATTETNSAMAFNGLVQRFGILREGVGKGSVDWDKVRRAEVGDVFEAIKRGGLADVKSKNLKKILDLVYQENQERRDLLTNNPDGSDPVLKSESNASKDYEIACADQNVLSLNYLHALPTESVMTHLTSYPGIGPKTAACVILFCLQRPCFAVDTHIFRITKWLGWLPSDSTGGKVNEVTAFGHLEVRVPDHLKYSLHQLLIRHGKSCPRCRAGTGRKAVGWEEGCVIDHLVKRTGGRKV</sequence>
<dbReference type="InterPro" id="IPR011257">
    <property type="entry name" value="DNA_glycosylase"/>
</dbReference>
<feature type="region of interest" description="Disordered" evidence="1">
    <location>
        <begin position="1"/>
        <end position="87"/>
    </location>
</feature>
<dbReference type="Gene3D" id="1.10.1670.10">
    <property type="entry name" value="Helix-hairpin-Helix base-excision DNA repair enzymes (C-terminal)"/>
    <property type="match status" value="1"/>
</dbReference>
<dbReference type="PANTHER" id="PTHR47203:SF1">
    <property type="entry name" value="HYPOTHETICAL BASE EXCISION DNA REPAIR PROTEIN (EUROFUNG)"/>
    <property type="match status" value="1"/>
</dbReference>
<dbReference type="AlphaFoldDB" id="A0A1E3BH58"/>
<comment type="caution">
    <text evidence="3">The sequence shown here is derived from an EMBL/GenBank/DDBJ whole genome shotgun (WGS) entry which is preliminary data.</text>
</comment>
<gene>
    <name evidence="3" type="ORF">SI65_03353</name>
</gene>
<dbReference type="SMART" id="SM00478">
    <property type="entry name" value="ENDO3c"/>
    <property type="match status" value="1"/>
</dbReference>
<dbReference type="GO" id="GO:0006285">
    <property type="term" value="P:base-excision repair, AP site formation"/>
    <property type="evidence" value="ECO:0007669"/>
    <property type="project" value="UniProtKB-ARBA"/>
</dbReference>
<dbReference type="Pfam" id="PF00730">
    <property type="entry name" value="HhH-GPD"/>
    <property type="match status" value="1"/>
</dbReference>
<dbReference type="InterPro" id="IPR003265">
    <property type="entry name" value="HhH-GPD_domain"/>
</dbReference>
<dbReference type="VEuPathDB" id="FungiDB:SI65_03353"/>
<accession>A0A1E3BH58</accession>